<dbReference type="EMBL" id="CM042027">
    <property type="protein sequence ID" value="KAI3803884.1"/>
    <property type="molecule type" value="Genomic_DNA"/>
</dbReference>
<organism evidence="1 2">
    <name type="scientific">Smallanthus sonchifolius</name>
    <dbReference type="NCBI Taxonomy" id="185202"/>
    <lineage>
        <taxon>Eukaryota</taxon>
        <taxon>Viridiplantae</taxon>
        <taxon>Streptophyta</taxon>
        <taxon>Embryophyta</taxon>
        <taxon>Tracheophyta</taxon>
        <taxon>Spermatophyta</taxon>
        <taxon>Magnoliopsida</taxon>
        <taxon>eudicotyledons</taxon>
        <taxon>Gunneridae</taxon>
        <taxon>Pentapetalae</taxon>
        <taxon>asterids</taxon>
        <taxon>campanulids</taxon>
        <taxon>Asterales</taxon>
        <taxon>Asteraceae</taxon>
        <taxon>Asteroideae</taxon>
        <taxon>Heliantheae alliance</taxon>
        <taxon>Millerieae</taxon>
        <taxon>Smallanthus</taxon>
    </lineage>
</organism>
<comment type="caution">
    <text evidence="1">The sequence shown here is derived from an EMBL/GenBank/DDBJ whole genome shotgun (WGS) entry which is preliminary data.</text>
</comment>
<accession>A0ACB9I7B0</accession>
<reference evidence="1 2" key="2">
    <citation type="journal article" date="2022" name="Mol. Ecol. Resour.">
        <title>The genomes of chicory, endive, great burdock and yacon provide insights into Asteraceae paleo-polyploidization history and plant inulin production.</title>
        <authorList>
            <person name="Fan W."/>
            <person name="Wang S."/>
            <person name="Wang H."/>
            <person name="Wang A."/>
            <person name="Jiang F."/>
            <person name="Liu H."/>
            <person name="Zhao H."/>
            <person name="Xu D."/>
            <person name="Zhang Y."/>
        </authorList>
    </citation>
    <scope>NUCLEOTIDE SEQUENCE [LARGE SCALE GENOMIC DNA]</scope>
    <source>
        <strain evidence="2">cv. Yunnan</strain>
        <tissue evidence="1">Leaves</tissue>
    </source>
</reference>
<evidence type="ECO:0000313" key="2">
    <source>
        <dbReference type="Proteomes" id="UP001056120"/>
    </source>
</evidence>
<keyword evidence="2" id="KW-1185">Reference proteome</keyword>
<gene>
    <name evidence="1" type="ORF">L1987_32048</name>
</gene>
<evidence type="ECO:0000313" key="1">
    <source>
        <dbReference type="EMBL" id="KAI3803884.1"/>
    </source>
</evidence>
<name>A0ACB9I7B0_9ASTR</name>
<protein>
    <submittedName>
        <fullName evidence="1">Uncharacterized protein</fullName>
    </submittedName>
</protein>
<proteinExistence type="predicted"/>
<reference evidence="2" key="1">
    <citation type="journal article" date="2022" name="Mol. Ecol. Resour.">
        <title>The genomes of chicory, endive, great burdock and yacon provide insights into Asteraceae palaeo-polyploidization history and plant inulin production.</title>
        <authorList>
            <person name="Fan W."/>
            <person name="Wang S."/>
            <person name="Wang H."/>
            <person name="Wang A."/>
            <person name="Jiang F."/>
            <person name="Liu H."/>
            <person name="Zhao H."/>
            <person name="Xu D."/>
            <person name="Zhang Y."/>
        </authorList>
    </citation>
    <scope>NUCLEOTIDE SEQUENCE [LARGE SCALE GENOMIC DNA]</scope>
    <source>
        <strain evidence="2">cv. Yunnan</strain>
    </source>
</reference>
<dbReference type="Proteomes" id="UP001056120">
    <property type="component" value="Linkage Group LG10"/>
</dbReference>
<sequence length="107" mass="12304">MHTLHIQSELLVLMELEVAHIVEEHEVIHIDERPEVAHTKFSLTICPKRSNCLLNVVLLFFFISDEPSYTFDNAYHRDLAHLCVLNFPLISRGRAIVSKSGAFISYL</sequence>